<dbReference type="Proteomes" id="UP000566813">
    <property type="component" value="Unassembled WGS sequence"/>
</dbReference>
<dbReference type="InterPro" id="IPR020843">
    <property type="entry name" value="ER"/>
</dbReference>
<dbReference type="GO" id="GO:0003960">
    <property type="term" value="F:quinone reductase (NADPH) activity"/>
    <property type="evidence" value="ECO:0007669"/>
    <property type="project" value="InterPro"/>
</dbReference>
<dbReference type="InterPro" id="IPR036291">
    <property type="entry name" value="NAD(P)-bd_dom_sf"/>
</dbReference>
<dbReference type="SUPFAM" id="SSF51735">
    <property type="entry name" value="NAD(P)-binding Rossmann-fold domains"/>
    <property type="match status" value="1"/>
</dbReference>
<dbReference type="InterPro" id="IPR047618">
    <property type="entry name" value="QOR-like"/>
</dbReference>
<protein>
    <submittedName>
        <fullName evidence="4">Quinone oxidoreductase</fullName>
    </submittedName>
</protein>
<dbReference type="GO" id="GO:0035925">
    <property type="term" value="F:mRNA 3'-UTR AU-rich region binding"/>
    <property type="evidence" value="ECO:0007669"/>
    <property type="project" value="TreeGrafter"/>
</dbReference>
<dbReference type="GO" id="GO:0070402">
    <property type="term" value="F:NADPH binding"/>
    <property type="evidence" value="ECO:0007669"/>
    <property type="project" value="TreeGrafter"/>
</dbReference>
<dbReference type="CDD" id="cd05286">
    <property type="entry name" value="QOR2"/>
    <property type="match status" value="1"/>
</dbReference>
<name>A0A7X1FSR0_9SPHN</name>
<dbReference type="PANTHER" id="PTHR48106:SF13">
    <property type="entry name" value="QUINONE OXIDOREDUCTASE-RELATED"/>
    <property type="match status" value="1"/>
</dbReference>
<evidence type="ECO:0000256" key="2">
    <source>
        <dbReference type="ARBA" id="ARBA00023002"/>
    </source>
</evidence>
<dbReference type="Pfam" id="PF08240">
    <property type="entry name" value="ADH_N"/>
    <property type="match status" value="1"/>
</dbReference>
<dbReference type="NCBIfam" id="NF008024">
    <property type="entry name" value="PRK10754.1"/>
    <property type="match status" value="1"/>
</dbReference>
<dbReference type="EMBL" id="JACLAW010000008">
    <property type="protein sequence ID" value="MBC2666276.1"/>
    <property type="molecule type" value="Genomic_DNA"/>
</dbReference>
<proteinExistence type="predicted"/>
<keyword evidence="5" id="KW-1185">Reference proteome</keyword>
<evidence type="ECO:0000313" key="4">
    <source>
        <dbReference type="EMBL" id="MBC2666276.1"/>
    </source>
</evidence>
<evidence type="ECO:0000259" key="3">
    <source>
        <dbReference type="SMART" id="SM00829"/>
    </source>
</evidence>
<evidence type="ECO:0000313" key="5">
    <source>
        <dbReference type="Proteomes" id="UP000566813"/>
    </source>
</evidence>
<keyword evidence="1" id="KW-0521">NADP</keyword>
<dbReference type="Gene3D" id="3.90.180.10">
    <property type="entry name" value="Medium-chain alcohol dehydrogenases, catalytic domain"/>
    <property type="match status" value="1"/>
</dbReference>
<keyword evidence="2" id="KW-0560">Oxidoreductase</keyword>
<dbReference type="GO" id="GO:0005829">
    <property type="term" value="C:cytosol"/>
    <property type="evidence" value="ECO:0007669"/>
    <property type="project" value="TreeGrafter"/>
</dbReference>
<sequence>MTEQRIEFSATGCPEVLRLVPIDLPPPAAGEVRLRIRAIGVNYIDTYHRGGLYPLPLPSGLGVEAAGVVEAVGAGVTALVPGQRVGLSGGGPGSYATARNVPADLLVPLPDDIADETAAALMLKGSTVEALVERCAKVQPGSTVLVHAAAGGVGLLMVQWLKALGCTVIGTAGGEAKLALARQAGADHLIDYNHEDIAARVREITGGEGVPVVFDGVGKDTWEASLAATAVRGLIVSFGNASGPVTGVGLGALAAAGSLFVTRPTVFHYQRDAAERAAAFARVFAMVQSGALDVRIGQRFALADAAEAHRALESRATTGSTILMP</sequence>
<comment type="caution">
    <text evidence="4">The sequence shown here is derived from an EMBL/GenBank/DDBJ whole genome shotgun (WGS) entry which is preliminary data.</text>
</comment>
<dbReference type="RefSeq" id="WP_185664567.1">
    <property type="nucleotide sequence ID" value="NZ_JACLAW010000008.1"/>
</dbReference>
<reference evidence="4 5" key="1">
    <citation type="submission" date="2020-08" db="EMBL/GenBank/DDBJ databases">
        <title>The genome sequence of type strain Novosphingobium flavum NBRC 111647.</title>
        <authorList>
            <person name="Liu Y."/>
        </authorList>
    </citation>
    <scope>NUCLEOTIDE SEQUENCE [LARGE SCALE GENOMIC DNA]</scope>
    <source>
        <strain evidence="4 5">NBRC 111647</strain>
    </source>
</reference>
<feature type="domain" description="Enoyl reductase (ER)" evidence="3">
    <location>
        <begin position="12"/>
        <end position="323"/>
    </location>
</feature>
<accession>A0A7X1FSR0</accession>
<gene>
    <name evidence="4" type="ORF">H7F51_12175</name>
</gene>
<dbReference type="InterPro" id="IPR011032">
    <property type="entry name" value="GroES-like_sf"/>
</dbReference>
<dbReference type="SUPFAM" id="SSF50129">
    <property type="entry name" value="GroES-like"/>
    <property type="match status" value="1"/>
</dbReference>
<dbReference type="SMART" id="SM00829">
    <property type="entry name" value="PKS_ER"/>
    <property type="match status" value="1"/>
</dbReference>
<dbReference type="Gene3D" id="3.40.50.720">
    <property type="entry name" value="NAD(P)-binding Rossmann-like Domain"/>
    <property type="match status" value="1"/>
</dbReference>
<dbReference type="PANTHER" id="PTHR48106">
    <property type="entry name" value="QUINONE OXIDOREDUCTASE PIG3-RELATED"/>
    <property type="match status" value="1"/>
</dbReference>
<dbReference type="AlphaFoldDB" id="A0A7X1FSR0"/>
<dbReference type="FunFam" id="3.40.50.720:FF:000053">
    <property type="entry name" value="Quinone oxidoreductase 1"/>
    <property type="match status" value="1"/>
</dbReference>
<organism evidence="4 5">
    <name type="scientific">Novosphingobium flavum</name>
    <dbReference type="NCBI Taxonomy" id="1778672"/>
    <lineage>
        <taxon>Bacteria</taxon>
        <taxon>Pseudomonadati</taxon>
        <taxon>Pseudomonadota</taxon>
        <taxon>Alphaproteobacteria</taxon>
        <taxon>Sphingomonadales</taxon>
        <taxon>Sphingomonadaceae</taxon>
        <taxon>Novosphingobium</taxon>
    </lineage>
</organism>
<dbReference type="Pfam" id="PF00107">
    <property type="entry name" value="ADH_zinc_N"/>
    <property type="match status" value="1"/>
</dbReference>
<evidence type="ECO:0000256" key="1">
    <source>
        <dbReference type="ARBA" id="ARBA00022857"/>
    </source>
</evidence>
<dbReference type="InterPro" id="IPR013149">
    <property type="entry name" value="ADH-like_C"/>
</dbReference>
<dbReference type="InterPro" id="IPR013154">
    <property type="entry name" value="ADH-like_N"/>
</dbReference>